<sequence length="69" mass="7934">MSRLARPASDDQRAQMRGCLFSACVIAKDMTPVYLCDKRRKGVAKEQVCVLHDGPKCRHYETFPERFDT</sequence>
<name>X0V666_9ZZZZ</name>
<dbReference type="AlphaFoldDB" id="X0V666"/>
<dbReference type="EMBL" id="BARS01021105">
    <property type="protein sequence ID" value="GAG13689.1"/>
    <property type="molecule type" value="Genomic_DNA"/>
</dbReference>
<evidence type="ECO:0000313" key="1">
    <source>
        <dbReference type="EMBL" id="GAG13689.1"/>
    </source>
</evidence>
<protein>
    <submittedName>
        <fullName evidence="1">Uncharacterized protein</fullName>
    </submittedName>
</protein>
<organism evidence="1">
    <name type="scientific">marine sediment metagenome</name>
    <dbReference type="NCBI Taxonomy" id="412755"/>
    <lineage>
        <taxon>unclassified sequences</taxon>
        <taxon>metagenomes</taxon>
        <taxon>ecological metagenomes</taxon>
    </lineage>
</organism>
<gene>
    <name evidence="1" type="ORF">S01H1_33947</name>
</gene>
<accession>X0V666</accession>
<reference evidence="1" key="1">
    <citation type="journal article" date="2014" name="Front. Microbiol.">
        <title>High frequency of phylogenetically diverse reductive dehalogenase-homologous genes in deep subseafloor sedimentary metagenomes.</title>
        <authorList>
            <person name="Kawai M."/>
            <person name="Futagami T."/>
            <person name="Toyoda A."/>
            <person name="Takaki Y."/>
            <person name="Nishi S."/>
            <person name="Hori S."/>
            <person name="Arai W."/>
            <person name="Tsubouchi T."/>
            <person name="Morono Y."/>
            <person name="Uchiyama I."/>
            <person name="Ito T."/>
            <person name="Fujiyama A."/>
            <person name="Inagaki F."/>
            <person name="Takami H."/>
        </authorList>
    </citation>
    <scope>NUCLEOTIDE SEQUENCE</scope>
    <source>
        <strain evidence="1">Expedition CK06-06</strain>
    </source>
</reference>
<comment type="caution">
    <text evidence="1">The sequence shown here is derived from an EMBL/GenBank/DDBJ whole genome shotgun (WGS) entry which is preliminary data.</text>
</comment>
<proteinExistence type="predicted"/>